<evidence type="ECO:0000256" key="4">
    <source>
        <dbReference type="ARBA" id="ARBA00022737"/>
    </source>
</evidence>
<keyword evidence="7" id="KW-0406">Ion transport</keyword>
<accession>A0A0F7UMR6</accession>
<feature type="transmembrane region" description="Helical" evidence="11">
    <location>
        <begin position="748"/>
        <end position="775"/>
    </location>
</feature>
<dbReference type="GO" id="GO:0005245">
    <property type="term" value="F:voltage-gated calcium channel activity"/>
    <property type="evidence" value="ECO:0007669"/>
    <property type="project" value="InterPro"/>
</dbReference>
<feature type="compositionally biased region" description="Low complexity" evidence="10">
    <location>
        <begin position="1015"/>
        <end position="1031"/>
    </location>
</feature>
<evidence type="ECO:0000256" key="1">
    <source>
        <dbReference type="ARBA" id="ARBA00004141"/>
    </source>
</evidence>
<gene>
    <name evidence="13" type="ORF">BN1204_055060</name>
</gene>
<evidence type="ECO:0000313" key="13">
    <source>
        <dbReference type="EMBL" id="CEL69805.1"/>
    </source>
</evidence>
<feature type="compositionally biased region" description="Low complexity" evidence="10">
    <location>
        <begin position="385"/>
        <end position="414"/>
    </location>
</feature>
<evidence type="ECO:0000256" key="11">
    <source>
        <dbReference type="SAM" id="Phobius"/>
    </source>
</evidence>
<feature type="transmembrane region" description="Helical" evidence="11">
    <location>
        <begin position="658"/>
        <end position="676"/>
    </location>
</feature>
<dbReference type="GO" id="GO:0016020">
    <property type="term" value="C:membrane"/>
    <property type="evidence" value="ECO:0007669"/>
    <property type="project" value="UniProtKB-SubCell"/>
</dbReference>
<feature type="transmembrane region" description="Helical" evidence="11">
    <location>
        <begin position="688"/>
        <end position="710"/>
    </location>
</feature>
<feature type="compositionally biased region" description="Basic and acidic residues" evidence="10">
    <location>
        <begin position="351"/>
        <end position="383"/>
    </location>
</feature>
<reference evidence="13" key="1">
    <citation type="journal article" date="2015" name="PLoS ONE">
        <title>Comprehensive Evaluation of Toxoplasma gondii VEG and Neospora caninum LIV Genomes with Tachyzoite Stage Transcriptome and Proteome Defines Novel Transcript Features.</title>
        <authorList>
            <person name="Ramaprasad A."/>
            <person name="Mourier T."/>
            <person name="Naeem R."/>
            <person name="Malas T.B."/>
            <person name="Moussa E."/>
            <person name="Panigrahi A."/>
            <person name="Vermont S.J."/>
            <person name="Otto T.D."/>
            <person name="Wastling J."/>
            <person name="Pain A."/>
        </authorList>
    </citation>
    <scope>NUCLEOTIDE SEQUENCE</scope>
    <source>
        <strain evidence="13">Liverpool</strain>
    </source>
</reference>
<feature type="compositionally biased region" description="Basic and acidic residues" evidence="10">
    <location>
        <begin position="1055"/>
        <end position="1067"/>
    </location>
</feature>
<feature type="transmembrane region" description="Helical" evidence="11">
    <location>
        <begin position="1471"/>
        <end position="1493"/>
    </location>
</feature>
<feature type="region of interest" description="Disordered" evidence="10">
    <location>
        <begin position="350"/>
        <end position="414"/>
    </location>
</feature>
<feature type="transmembrane region" description="Helical" evidence="11">
    <location>
        <begin position="598"/>
        <end position="620"/>
    </location>
</feature>
<proteinExistence type="predicted"/>
<evidence type="ECO:0000256" key="2">
    <source>
        <dbReference type="ARBA" id="ARBA00022448"/>
    </source>
</evidence>
<keyword evidence="9" id="KW-0407">Ion channel</keyword>
<evidence type="ECO:0000259" key="12">
    <source>
        <dbReference type="Pfam" id="PF00520"/>
    </source>
</evidence>
<keyword evidence="2" id="KW-0813">Transport</keyword>
<dbReference type="InterPro" id="IPR044581">
    <property type="entry name" value="TPC1_plant"/>
</dbReference>
<keyword evidence="6 11" id="KW-1133">Transmembrane helix</keyword>
<dbReference type="SUPFAM" id="SSF81324">
    <property type="entry name" value="Voltage-gated potassium channels"/>
    <property type="match status" value="1"/>
</dbReference>
<dbReference type="Gene3D" id="1.10.287.70">
    <property type="match status" value="2"/>
</dbReference>
<keyword evidence="8 11" id="KW-0472">Membrane</keyword>
<name>A0A0F7UMR6_NEOCL</name>
<evidence type="ECO:0000256" key="3">
    <source>
        <dbReference type="ARBA" id="ARBA00022692"/>
    </source>
</evidence>
<evidence type="ECO:0000256" key="6">
    <source>
        <dbReference type="ARBA" id="ARBA00022989"/>
    </source>
</evidence>
<feature type="region of interest" description="Disordered" evidence="10">
    <location>
        <begin position="1129"/>
        <end position="1151"/>
    </location>
</feature>
<keyword evidence="3 11" id="KW-0812">Transmembrane</keyword>
<dbReference type="PANTHER" id="PTHR46988:SF2">
    <property type="entry name" value="TWO PORE CALCIUM CHANNEL PROTEIN 1"/>
    <property type="match status" value="1"/>
</dbReference>
<dbReference type="EMBL" id="LN714486">
    <property type="protein sequence ID" value="CEL69805.1"/>
    <property type="molecule type" value="Genomic_DNA"/>
</dbReference>
<dbReference type="InterPro" id="IPR005821">
    <property type="entry name" value="Ion_trans_dom"/>
</dbReference>
<sequence>MSSNSSPSPSSSSSSSSSWSSIEAGNGLSSPRRRNAHSPSLENPEISLDASLGVSLCPSSSFVSFSSSSSACSSASSPSFSSLPSSCSSVSGHLRRAAACWVYSISLLGQQPALTSDAFRTRRQQKAFYLFLRLRPLVKLALCLYLLLAFFEDSDPGNSLKRTPRTSWFAATQQSLSPSSSSSSGASSLASLHSSTFSLADNGAPFQSPVASLPQISRLPRHSCSSSSSAVSSFVPISPSFSPFSSSASSGPPSSSLSLNASVLSSSISRHLASTEESRSDVASSERGGQLAGVRGPSRQRRREGEDDRLAKRTGRTYTQRGREATAQKEPSFQNQKDPRLAFVASAFFQKQRDQRGGRSKHTPNEKQPGRSEDRGEDRDRRSFSASPESPRGGSSSRFFSRSSPYSPARRNAASALAPSARLCAGEGEETETGAAEQGRYQQGATEWEAEETEGILRDSVSTICFARSPTHPREENGVPRRPFLPAFLFSPCPSSLHSPSTSLLPELDPWWRKSVCLLLSFLCLAVLLLAAILECIYRGGKRETPRECGSGNTPDSREGENVDSVFRSGRSVKIASVCSSRNEGSGRCVVSQPCSRLLILACCVLSLLDLLGTAFVFFASDAAPGNAWWEGVSEPGLANETLAPVLSNYRPGLVARLARPLLLALFCYPVIGMLLRIVRTLPKVRTIILAALLSVLLFDWLGVILFAGTSGHDEFHSFQSGCISLLLVVTTVRLPQVLLRGYTVHEVAVLFIVVFYLLTAVLLGLFAAAFYTAYRDGDIADSRKQLALSARYLSRAFDLLLASQEERTAASVSSASSCVAVESSHSRQAAGAERAGEERGKPEASVAFEAWREFYVHYAALSGRPQCASANRGKVLDFCEGPETKQEGSRQCGGGHAPPSPLALSLSSSLVASQLLPPFLRLLSSPSSDSAIAGDVEESERETDRTKGKQHETAEETGLLDPESPAGCVGDRENPSAAPSPSSSPSRLSVSLSPCRSEPSENSRQDVASTRQTLSSVSSLLPRSSLSPSPFAASQGRLARTGTATTLQVSDESVSSREKRATSKEGEGEEEGEGDAVGLLSGRQGRGEEELDANEEHCVERVSVDAPTWRFALPFLFVKRVVGGNRAGNEFPKSGRRRHASKRPGPQTHAIADGEEDVELFFLLQRGEAQSASRHRLAKSQFVQFVSTLAAYDAVKQKEEQRLWQSDSCRFAVHRRLLNVIADVCVVASLILTYMQTRKFIRKASTLSGEEIESSPVDLAEGLPASCFGSVAGAYWIQNALSFVYLVSVVVRIRLTSSMQRYTGFSLRERFDIVVGGGVMVLELACLWAGSASAFHPLCTTETFDDLSRCLAFIRVLRGIRICFRISPLRKMIVSLVAAVSALEPVLLVLVVIFCAYGTVGMELFGGIIKCDMEHLPPKGPDMEDPTDWGVLNFNDFFASLVTLFLLTVNGWDDSLKALVKHTSVFSCGAYFVSFYILTDTIILNLLVALVLEAYDQVASSTSGSSWRPVL</sequence>
<dbReference type="PANTHER" id="PTHR46988">
    <property type="entry name" value="TWO PORE CALCIUM CHANNEL PROTEIN 1"/>
    <property type="match status" value="1"/>
</dbReference>
<comment type="subcellular location">
    <subcellularLocation>
        <location evidence="1">Membrane</location>
        <topology evidence="1">Multi-pass membrane protein</topology>
    </subcellularLocation>
</comment>
<feature type="region of interest" description="Disordered" evidence="10">
    <location>
        <begin position="272"/>
        <end position="338"/>
    </location>
</feature>
<organism evidence="13">
    <name type="scientific">Neospora caninum (strain Liverpool)</name>
    <dbReference type="NCBI Taxonomy" id="572307"/>
    <lineage>
        <taxon>Eukaryota</taxon>
        <taxon>Sar</taxon>
        <taxon>Alveolata</taxon>
        <taxon>Apicomplexa</taxon>
        <taxon>Conoidasida</taxon>
        <taxon>Coccidia</taxon>
        <taxon>Eucoccidiorida</taxon>
        <taxon>Eimeriorina</taxon>
        <taxon>Sarcocystidae</taxon>
        <taxon>Neospora</taxon>
    </lineage>
</organism>
<feature type="compositionally biased region" description="Low complexity" evidence="10">
    <location>
        <begin position="976"/>
        <end position="998"/>
    </location>
</feature>
<feature type="domain" description="Ion transport" evidence="12">
    <location>
        <begin position="655"/>
        <end position="776"/>
    </location>
</feature>
<feature type="transmembrane region" description="Helical" evidence="11">
    <location>
        <begin position="1218"/>
        <end position="1236"/>
    </location>
</feature>
<keyword evidence="4" id="KW-0677">Repeat</keyword>
<evidence type="ECO:0000256" key="9">
    <source>
        <dbReference type="ARBA" id="ARBA00023303"/>
    </source>
</evidence>
<keyword evidence="5" id="KW-0106">Calcium</keyword>
<evidence type="ECO:0000256" key="10">
    <source>
        <dbReference type="SAM" id="MobiDB-lite"/>
    </source>
</evidence>
<feature type="transmembrane region" description="Helical" evidence="11">
    <location>
        <begin position="1374"/>
        <end position="1401"/>
    </location>
</feature>
<feature type="compositionally biased region" description="Basic and acidic residues" evidence="10">
    <location>
        <begin position="943"/>
        <end position="955"/>
    </location>
</feature>
<evidence type="ECO:0000256" key="5">
    <source>
        <dbReference type="ARBA" id="ARBA00022837"/>
    </source>
</evidence>
<evidence type="ECO:0000256" key="7">
    <source>
        <dbReference type="ARBA" id="ARBA00023065"/>
    </source>
</evidence>
<feature type="domain" description="Ion transport" evidence="12">
    <location>
        <begin position="1276"/>
        <end position="1503"/>
    </location>
</feature>
<feature type="compositionally biased region" description="Polar residues" evidence="10">
    <location>
        <begin position="1043"/>
        <end position="1054"/>
    </location>
</feature>
<protein>
    <submittedName>
        <fullName evidence="13">Cation channel family domain-containing protein,putative</fullName>
    </submittedName>
</protein>
<feature type="transmembrane region" description="Helical" evidence="11">
    <location>
        <begin position="1430"/>
        <end position="1450"/>
    </location>
</feature>
<dbReference type="Pfam" id="PF00520">
    <property type="entry name" value="Ion_trans"/>
    <property type="match status" value="2"/>
</dbReference>
<evidence type="ECO:0000256" key="8">
    <source>
        <dbReference type="ARBA" id="ARBA00023136"/>
    </source>
</evidence>
<feature type="region of interest" description="Disordered" evidence="10">
    <location>
        <begin position="924"/>
        <end position="1096"/>
    </location>
</feature>
<feature type="region of interest" description="Disordered" evidence="10">
    <location>
        <begin position="1"/>
        <end position="42"/>
    </location>
</feature>
<feature type="transmembrane region" description="Helical" evidence="11">
    <location>
        <begin position="518"/>
        <end position="538"/>
    </location>
</feature>
<feature type="compositionally biased region" description="Low complexity" evidence="10">
    <location>
        <begin position="1"/>
        <end position="21"/>
    </location>
</feature>
<feature type="region of interest" description="Disordered" evidence="10">
    <location>
        <begin position="544"/>
        <end position="564"/>
    </location>
</feature>